<evidence type="ECO:0000256" key="1">
    <source>
        <dbReference type="SAM" id="Phobius"/>
    </source>
</evidence>
<proteinExistence type="predicted"/>
<feature type="transmembrane region" description="Helical" evidence="1">
    <location>
        <begin position="211"/>
        <end position="235"/>
    </location>
</feature>
<feature type="transmembrane region" description="Helical" evidence="1">
    <location>
        <begin position="316"/>
        <end position="333"/>
    </location>
</feature>
<feature type="transmembrane region" description="Helical" evidence="1">
    <location>
        <begin position="255"/>
        <end position="278"/>
    </location>
</feature>
<reference evidence="2 3" key="1">
    <citation type="submission" date="2020-02" db="EMBL/GenBank/DDBJ databases">
        <title>Genomic and physiological characterization of two novel Nitrospinaceae genera.</title>
        <authorList>
            <person name="Mueller A.J."/>
            <person name="Jung M.-Y."/>
            <person name="Strachan C.R."/>
            <person name="Herbold C.W."/>
            <person name="Kirkegaard R.H."/>
            <person name="Daims H."/>
        </authorList>
    </citation>
    <scope>NUCLEOTIDE SEQUENCE [LARGE SCALE GENOMIC DNA]</scope>
    <source>
        <strain evidence="2">EB</strain>
    </source>
</reference>
<dbReference type="InterPro" id="IPR011990">
    <property type="entry name" value="TPR-like_helical_dom_sf"/>
</dbReference>
<feature type="transmembrane region" description="Helical" evidence="1">
    <location>
        <begin position="340"/>
        <end position="358"/>
    </location>
</feature>
<feature type="transmembrane region" description="Helical" evidence="1">
    <location>
        <begin position="88"/>
        <end position="111"/>
    </location>
</feature>
<evidence type="ECO:0000313" key="3">
    <source>
        <dbReference type="Proteomes" id="UP000594688"/>
    </source>
</evidence>
<name>A0A7T0FYL3_9BACT</name>
<feature type="transmembrane region" description="Helical" evidence="1">
    <location>
        <begin position="395"/>
        <end position="417"/>
    </location>
</feature>
<dbReference type="KEGG" id="nli:G3M70_01600"/>
<accession>A0A7T0FYL3</accession>
<dbReference type="SUPFAM" id="SSF48452">
    <property type="entry name" value="TPR-like"/>
    <property type="match status" value="1"/>
</dbReference>
<feature type="transmembrane region" description="Helical" evidence="1">
    <location>
        <begin position="131"/>
        <end position="150"/>
    </location>
</feature>
<dbReference type="Gene3D" id="1.25.40.10">
    <property type="entry name" value="Tetratricopeptide repeat domain"/>
    <property type="match status" value="1"/>
</dbReference>
<keyword evidence="1" id="KW-1133">Transmembrane helix</keyword>
<dbReference type="AlphaFoldDB" id="A0A7T0FYL3"/>
<feature type="transmembrane region" description="Helical" evidence="1">
    <location>
        <begin position="157"/>
        <end position="176"/>
    </location>
</feature>
<organism evidence="2 3">
    <name type="scientific">Candidatus Nitronauta litoralis</name>
    <dbReference type="NCBI Taxonomy" id="2705533"/>
    <lineage>
        <taxon>Bacteria</taxon>
        <taxon>Pseudomonadati</taxon>
        <taxon>Nitrospinota/Tectimicrobiota group</taxon>
        <taxon>Nitrospinota</taxon>
        <taxon>Nitrospinia</taxon>
        <taxon>Nitrospinales</taxon>
        <taxon>Nitrospinaceae</taxon>
        <taxon>Candidatus Nitronauta</taxon>
    </lineage>
</organism>
<sequence>MKIKPSLIITAVFLIYGFLLTPLGHIDLPTIKDLNPGYYSIRTIDPGDDSGYYAYVRSTVIDGDLDFFNEKYFWHFDSVVDTGYTANYWYIGAPILWAPFFLTGHLITLVYQSLGIPFSLDGYSLPYKGMTFIGSAFLSLSGLLICFACLRKHFHEKIALGTTLLVFAATCLPYFTFIRNRMSHSGDVFIAFAFFYFFLAYRENRRQPAWFFIAWGLLLGLLTDLRYISILYAILPVGQMLVYGARLPKTSRTSLWTGLVWGIVGFLIAFSPQAAFWLRIHGSFSSLNPYSIMVEPTVASVFHSIGELFFNGTRGLLKMEFIWVLGLCGLPLVWKRDRTLAIMLSLVFIGFCVPQIVIMDPATFGQRYLLPALPVLAWGLAQLTETLSRLKQWRLIFTAGIAGSLWIYILILNYKVILPHNDPEFLWHALQGLPNLMNRPEFFRPTTFLDLWASGELRLRTAQDWFFLVVLPLLTVVLCIFALAISWKPLPSSSRNSLRKNVVSFGGIFCIVLTLWIIARHPAFPRQETAERYRTAAISKWFKDPAHTETTQKLLNKSEKLNPQEAETWRIRGDLAFMQGDWPTAEQFYQQAILRDNNTPARVQLERVRLIMRKKSENEQDVTILNEVRRGYQLLDFQKQPFQALEVFKSALRLNPSSPYSSGLIALLRQHSQQNIRMRQAGNQSQGISDISWMLLGTSLNEVRLNLPLFQQRIKF</sequence>
<gene>
    <name evidence="2" type="ORF">G3M70_01600</name>
</gene>
<protein>
    <recommendedName>
        <fullName evidence="4">Glycosyltransferase RgtA/B/C/D-like domain-containing protein</fullName>
    </recommendedName>
</protein>
<keyword evidence="1" id="KW-0472">Membrane</keyword>
<feature type="transmembrane region" description="Helical" evidence="1">
    <location>
        <begin position="465"/>
        <end position="490"/>
    </location>
</feature>
<evidence type="ECO:0008006" key="4">
    <source>
        <dbReference type="Google" id="ProtNLM"/>
    </source>
</evidence>
<dbReference type="Proteomes" id="UP000594688">
    <property type="component" value="Chromosome"/>
</dbReference>
<feature type="transmembrane region" description="Helical" evidence="1">
    <location>
        <begin position="182"/>
        <end position="199"/>
    </location>
</feature>
<feature type="transmembrane region" description="Helical" evidence="1">
    <location>
        <begin position="502"/>
        <end position="519"/>
    </location>
</feature>
<keyword evidence="1" id="KW-0812">Transmembrane</keyword>
<feature type="transmembrane region" description="Helical" evidence="1">
    <location>
        <begin position="6"/>
        <end position="26"/>
    </location>
</feature>
<dbReference type="EMBL" id="CP048685">
    <property type="protein sequence ID" value="QPJ60650.1"/>
    <property type="molecule type" value="Genomic_DNA"/>
</dbReference>
<evidence type="ECO:0000313" key="2">
    <source>
        <dbReference type="EMBL" id="QPJ60650.1"/>
    </source>
</evidence>